<feature type="transmembrane region" description="Helical" evidence="2">
    <location>
        <begin position="46"/>
        <end position="66"/>
    </location>
</feature>
<dbReference type="Proteomes" id="UP000000235">
    <property type="component" value="Chromosome"/>
</dbReference>
<dbReference type="KEGG" id="stp:Strop_0897"/>
<evidence type="ECO:0000256" key="2">
    <source>
        <dbReference type="SAM" id="Phobius"/>
    </source>
</evidence>
<feature type="compositionally biased region" description="Low complexity" evidence="1">
    <location>
        <begin position="15"/>
        <end position="29"/>
    </location>
</feature>
<organism evidence="3 4">
    <name type="scientific">Salinispora tropica (strain ATCC BAA-916 / DSM 44818 / JCM 13857 / NBRC 105044 / CNB-440)</name>
    <dbReference type="NCBI Taxonomy" id="369723"/>
    <lineage>
        <taxon>Bacteria</taxon>
        <taxon>Bacillati</taxon>
        <taxon>Actinomycetota</taxon>
        <taxon>Actinomycetes</taxon>
        <taxon>Micromonosporales</taxon>
        <taxon>Micromonosporaceae</taxon>
        <taxon>Salinispora</taxon>
    </lineage>
</organism>
<dbReference type="RefSeq" id="WP_011904808.1">
    <property type="nucleotide sequence ID" value="NC_009380.1"/>
</dbReference>
<protein>
    <recommendedName>
        <fullName evidence="5">Septum formation-related domain-containing protein</fullName>
    </recommendedName>
</protein>
<dbReference type="EMBL" id="CP000667">
    <property type="protein sequence ID" value="ABP53374.1"/>
    <property type="molecule type" value="Genomic_DNA"/>
</dbReference>
<reference evidence="4" key="1">
    <citation type="journal article" date="2007" name="Proc. Natl. Acad. Sci. U.S.A.">
        <title>Genome sequencing reveals complex secondary metabolome in the marine actinomycete Salinispora tropica.</title>
        <authorList>
            <person name="Udwary D.W."/>
            <person name="Zeigler L."/>
            <person name="Asolkar R.N."/>
            <person name="Singan V."/>
            <person name="Lapidus A."/>
            <person name="Fenical W."/>
            <person name="Jensen P.R."/>
            <person name="Moore B.S."/>
        </authorList>
    </citation>
    <scope>NUCLEOTIDE SEQUENCE [LARGE SCALE GENOMIC DNA]</scope>
    <source>
        <strain evidence="4">ATCC BAA-916 / DSM 44818 / CNB-440</strain>
    </source>
</reference>
<evidence type="ECO:0000313" key="3">
    <source>
        <dbReference type="EMBL" id="ABP53374.1"/>
    </source>
</evidence>
<evidence type="ECO:0000256" key="1">
    <source>
        <dbReference type="SAM" id="MobiDB-lite"/>
    </source>
</evidence>
<gene>
    <name evidence="3" type="ordered locus">Strop_0897</name>
</gene>
<proteinExistence type="predicted"/>
<evidence type="ECO:0000313" key="4">
    <source>
        <dbReference type="Proteomes" id="UP000000235"/>
    </source>
</evidence>
<dbReference type="AlphaFoldDB" id="A4X3C4"/>
<evidence type="ECO:0008006" key="5">
    <source>
        <dbReference type="Google" id="ProtNLM"/>
    </source>
</evidence>
<keyword evidence="2" id="KW-0812">Transmembrane</keyword>
<keyword evidence="4" id="KW-1185">Reference proteome</keyword>
<dbReference type="PATRIC" id="fig|369723.5.peg.915"/>
<dbReference type="HOGENOM" id="CLU_1609635_0_0_11"/>
<feature type="region of interest" description="Disordered" evidence="1">
    <location>
        <begin position="1"/>
        <end position="41"/>
    </location>
</feature>
<dbReference type="eggNOG" id="ENOG5031T6H">
    <property type="taxonomic scope" value="Bacteria"/>
</dbReference>
<accession>A4X3C4</accession>
<keyword evidence="2" id="KW-1133">Transmembrane helix</keyword>
<name>A4X3C4_SALTO</name>
<dbReference type="STRING" id="369723.Strop_0897"/>
<sequence length="165" mass="17033">MPEQVVPPAHPDLPQPAGAQPPADATPAGAPAPAPEPVRKSGRKKVLGIVGAIVAFLVIAGLKFGIGTVLSGTDETAEAKAGDCIAELPTTIGDELEEVDGGKVVDCASAEATYKVVGRADDQTEEQAASGEACDQFFQENEEYYVFSNVMPGKTGYLLCLTTNS</sequence>
<keyword evidence="2" id="KW-0472">Membrane</keyword>